<evidence type="ECO:0000259" key="1">
    <source>
        <dbReference type="Pfam" id="PF25428"/>
    </source>
</evidence>
<sequence>MELGSKVIVSCKDRHGAGLRLAHALRQSPSTSWKRTELPLDLPLDSYGLVDVALSGQIVNFVDSEGSPQVSLILLQNYKAPTSACVAYEVLKFIKTKASTQSLSFTVIFPSFTVIPKSLQNLRCLQLEDMEQSLYAAEINEGSDFSKAITRGLKRLPPTTHISDDLLASFLHFVHVLKVPAVLLLAPITQNSRLDSKGTKMQQVEDSQMLCKLGDLLASHMELIFSKELLENQNTPIEIEKNVEDDWRRLYG</sequence>
<feature type="domain" description="DUF7894" evidence="1">
    <location>
        <begin position="1"/>
        <end position="252"/>
    </location>
</feature>
<dbReference type="AlphaFoldDB" id="A9NTS7"/>
<dbReference type="PANTHER" id="PTHR37221">
    <property type="entry name" value="OS02G0582400 PROTEIN"/>
    <property type="match status" value="1"/>
</dbReference>
<proteinExistence type="evidence at transcript level"/>
<reference evidence="2" key="1">
    <citation type="journal article" date="2008" name="BMC Genomics">
        <title>A conifer genomics resource of 200,000 spruce (Picea spp.) ESTs and 6,464 high-quality, sequence-finished full-length cDNAs for Sitka spruce (Picea sitchensis).</title>
        <authorList>
            <person name="Ralph S.G."/>
            <person name="Chun H.J."/>
            <person name="Kolosova N."/>
            <person name="Cooper D."/>
            <person name="Oddy C."/>
            <person name="Ritland C.E."/>
            <person name="Kirkpatrick R."/>
            <person name="Moore R."/>
            <person name="Barber S."/>
            <person name="Holt R.A."/>
            <person name="Jones S.J."/>
            <person name="Marra M.A."/>
            <person name="Douglas C.J."/>
            <person name="Ritland K."/>
            <person name="Bohlmann J."/>
        </authorList>
    </citation>
    <scope>NUCLEOTIDE SEQUENCE</scope>
    <source>
        <tissue evidence="2">Green portion of the leader tissue</tissue>
    </source>
</reference>
<dbReference type="EMBL" id="EF084727">
    <property type="protein sequence ID" value="ABK24038.1"/>
    <property type="molecule type" value="mRNA"/>
</dbReference>
<dbReference type="PANTHER" id="PTHR37221:SF1">
    <property type="entry name" value="OS02G0582400 PROTEIN"/>
    <property type="match status" value="1"/>
</dbReference>
<organism evidence="2">
    <name type="scientific">Picea sitchensis</name>
    <name type="common">Sitka spruce</name>
    <name type="synonym">Pinus sitchensis</name>
    <dbReference type="NCBI Taxonomy" id="3332"/>
    <lineage>
        <taxon>Eukaryota</taxon>
        <taxon>Viridiplantae</taxon>
        <taxon>Streptophyta</taxon>
        <taxon>Embryophyta</taxon>
        <taxon>Tracheophyta</taxon>
        <taxon>Spermatophyta</taxon>
        <taxon>Pinopsida</taxon>
        <taxon>Pinidae</taxon>
        <taxon>Conifers I</taxon>
        <taxon>Pinales</taxon>
        <taxon>Pinaceae</taxon>
        <taxon>Picea</taxon>
    </lineage>
</organism>
<dbReference type="Pfam" id="PF25428">
    <property type="entry name" value="DUF7894"/>
    <property type="match status" value="1"/>
</dbReference>
<name>A9NTS7_PICSI</name>
<dbReference type="InterPro" id="IPR057216">
    <property type="entry name" value="DUF7894"/>
</dbReference>
<accession>A9NTS7</accession>
<evidence type="ECO:0000313" key="2">
    <source>
        <dbReference type="EMBL" id="ABK24038.1"/>
    </source>
</evidence>
<protein>
    <recommendedName>
        <fullName evidence="1">DUF7894 domain-containing protein</fullName>
    </recommendedName>
</protein>